<keyword evidence="3" id="KW-1185">Reference proteome</keyword>
<dbReference type="AlphaFoldDB" id="A0A1W2H0E9"/>
<dbReference type="Proteomes" id="UP000192333">
    <property type="component" value="Chromosome I"/>
</dbReference>
<keyword evidence="1" id="KW-0732">Signal</keyword>
<sequence length="339" mass="38831">MRKIVVVSLLAVAAIVMASGLLPDKPAVDFLKSLTQSQKDKTQMPFNDDSRMRWHYIPSSMFPRAGIQLNELDPNQKSKLEELLKAFLSETGYNKTMKIIDLENILLEISGDSIMRNPENYSVAFYGNPEKDSLWAFSFEGHHVSLNFTIQNEKVEIAPRFLGANPARIPSGPREGERTLQKEEDLGFELINSLSEEQRKIAIFQQEPFFDIVTGKSPEVEPLSPVGIVYGQLSRNQQLIFLKLLDEYLSTMPAEQAEKRMNSIKDEEINEVRFGWAGATVLGEGHYYRIQGKSFLIEFDNVQDKANHIHTVWRDFDGDFGRDLIKEHYKNSDHHKHDK</sequence>
<protein>
    <recommendedName>
        <fullName evidence="4">DUF3500 domain-containing protein</fullName>
    </recommendedName>
</protein>
<name>A0A1W2H0E9_9BACT</name>
<dbReference type="InterPro" id="IPR021889">
    <property type="entry name" value="DUF3500"/>
</dbReference>
<dbReference type="PANTHER" id="PTHR37489">
    <property type="entry name" value="DUF3500 DOMAIN-CONTAINING PROTEIN"/>
    <property type="match status" value="1"/>
</dbReference>
<dbReference type="EMBL" id="LT838813">
    <property type="protein sequence ID" value="SMD42254.1"/>
    <property type="molecule type" value="Genomic_DNA"/>
</dbReference>
<dbReference type="OrthoDB" id="581140at2"/>
<evidence type="ECO:0000313" key="3">
    <source>
        <dbReference type="Proteomes" id="UP000192333"/>
    </source>
</evidence>
<dbReference type="PANTHER" id="PTHR37489:SF1">
    <property type="entry name" value="DUF3500 DOMAIN-CONTAINING PROTEIN"/>
    <property type="match status" value="1"/>
</dbReference>
<dbReference type="Pfam" id="PF12006">
    <property type="entry name" value="DUF3500"/>
    <property type="match status" value="1"/>
</dbReference>
<evidence type="ECO:0000256" key="1">
    <source>
        <dbReference type="SAM" id="SignalP"/>
    </source>
</evidence>
<dbReference type="STRING" id="758820.SAMN00777080_0795"/>
<evidence type="ECO:0008006" key="4">
    <source>
        <dbReference type="Google" id="ProtNLM"/>
    </source>
</evidence>
<feature type="signal peptide" evidence="1">
    <location>
        <begin position="1"/>
        <end position="18"/>
    </location>
</feature>
<evidence type="ECO:0000313" key="2">
    <source>
        <dbReference type="EMBL" id="SMD42254.1"/>
    </source>
</evidence>
<reference evidence="3" key="1">
    <citation type="submission" date="2017-04" db="EMBL/GenBank/DDBJ databases">
        <authorList>
            <person name="Varghese N."/>
            <person name="Submissions S."/>
        </authorList>
    </citation>
    <scope>NUCLEOTIDE SEQUENCE [LARGE SCALE GENOMIC DNA]</scope>
    <source>
        <strain evidence="3">DSM 16537</strain>
    </source>
</reference>
<feature type="chain" id="PRO_5013048858" description="DUF3500 domain-containing protein" evidence="1">
    <location>
        <begin position="19"/>
        <end position="339"/>
    </location>
</feature>
<dbReference type="RefSeq" id="WP_084119084.1">
    <property type="nucleotide sequence ID" value="NZ_LT838813.1"/>
</dbReference>
<organism evidence="2 3">
    <name type="scientific">Aquiflexum balticum DSM 16537</name>
    <dbReference type="NCBI Taxonomy" id="758820"/>
    <lineage>
        <taxon>Bacteria</taxon>
        <taxon>Pseudomonadati</taxon>
        <taxon>Bacteroidota</taxon>
        <taxon>Cytophagia</taxon>
        <taxon>Cytophagales</taxon>
        <taxon>Cyclobacteriaceae</taxon>
        <taxon>Aquiflexum</taxon>
    </lineage>
</organism>
<proteinExistence type="predicted"/>
<accession>A0A1W2H0E9</accession>
<gene>
    <name evidence="2" type="ORF">SAMN00777080_0795</name>
</gene>